<accession>A0ABZ3F7L7</accession>
<proteinExistence type="predicted"/>
<dbReference type="Proteomes" id="UP001434737">
    <property type="component" value="Chromosome"/>
</dbReference>
<keyword evidence="3" id="KW-1185">Reference proteome</keyword>
<evidence type="ECO:0000313" key="3">
    <source>
        <dbReference type="Proteomes" id="UP001434737"/>
    </source>
</evidence>
<keyword evidence="1" id="KW-1133">Transmembrane helix</keyword>
<dbReference type="RefSeq" id="WP_300447599.1">
    <property type="nucleotide sequence ID" value="NZ_CP145316.1"/>
</dbReference>
<keyword evidence="1" id="KW-0472">Membrane</keyword>
<sequence length="130" mass="14973">MSSTLSVFGNIFKTAERVISKIPSDSEREMIRGEITKELALLEVEFDKAVMSEATLRYQKDLESSSWLNRHIRAIIMLIYTVIVIVLPFIDKVPLHIMDLYSTIAMLIYGFYFGGKTFEKTAEIFKLVKK</sequence>
<dbReference type="EMBL" id="CP145316">
    <property type="protein sequence ID" value="XAM18183.1"/>
    <property type="molecule type" value="Genomic_DNA"/>
</dbReference>
<organism evidence="2 3">
    <name type="scientific">Helicobacter mastomyrinus</name>
    <dbReference type="NCBI Taxonomy" id="287948"/>
    <lineage>
        <taxon>Bacteria</taxon>
        <taxon>Pseudomonadati</taxon>
        <taxon>Campylobacterota</taxon>
        <taxon>Epsilonproteobacteria</taxon>
        <taxon>Campylobacterales</taxon>
        <taxon>Helicobacteraceae</taxon>
        <taxon>Helicobacter</taxon>
    </lineage>
</organism>
<feature type="transmembrane region" description="Helical" evidence="1">
    <location>
        <begin position="72"/>
        <end position="90"/>
    </location>
</feature>
<evidence type="ECO:0000313" key="2">
    <source>
        <dbReference type="EMBL" id="XAM18183.1"/>
    </source>
</evidence>
<evidence type="ECO:0000256" key="1">
    <source>
        <dbReference type="SAM" id="Phobius"/>
    </source>
</evidence>
<protein>
    <recommendedName>
        <fullName evidence="4">Holin of 3TMs, for gene-transfer release</fullName>
    </recommendedName>
</protein>
<keyword evidence="1" id="KW-0812">Transmembrane</keyword>
<gene>
    <name evidence="2" type="ORF">V3I05_00365</name>
</gene>
<name>A0ABZ3F7L7_9HELI</name>
<feature type="transmembrane region" description="Helical" evidence="1">
    <location>
        <begin position="96"/>
        <end position="114"/>
    </location>
</feature>
<reference evidence="2 3" key="1">
    <citation type="submission" date="2024-02" db="EMBL/GenBank/DDBJ databases">
        <title>Genome and pathogenicity analysis of Helicobacter mastomyrinus isolated from mice.</title>
        <authorList>
            <person name="Zhu L."/>
        </authorList>
    </citation>
    <scope>NUCLEOTIDE SEQUENCE [LARGE SCALE GENOMIC DNA]</scope>
    <source>
        <strain evidence="2 3">Hm-17</strain>
    </source>
</reference>
<evidence type="ECO:0008006" key="4">
    <source>
        <dbReference type="Google" id="ProtNLM"/>
    </source>
</evidence>